<evidence type="ECO:0000313" key="2">
    <source>
        <dbReference type="EMBL" id="TDR80543.1"/>
    </source>
</evidence>
<sequence length="246" mass="28099">MKIAVLRNRLLVLLLALFAGTVEAAGLRLLTESYPPFNMMLDNGQVGGMSTDIVHELFRRAQMEHTIELMPWIRAFNTAVLENNTCVYSTTRTDNREHQFKWVGPLLENPWVLYARPSNRPGPKVGLDLESVRRYRIGGYNGDAVAQYLIARGFNVELTPADELNPHKLLAGRIDFWATGKYLGDYLLRKEKLPPLKPVLVFNTAFMYLACNPRIDNRIIYQLNDVMQGMQRDGTIARITKQYLAQ</sequence>
<keyword evidence="3" id="KW-1185">Reference proteome</keyword>
<feature type="domain" description="Solute-binding protein family 3/N-terminal" evidence="1">
    <location>
        <begin position="32"/>
        <end position="245"/>
    </location>
</feature>
<evidence type="ECO:0000259" key="1">
    <source>
        <dbReference type="Pfam" id="PF00497"/>
    </source>
</evidence>
<evidence type="ECO:0000313" key="3">
    <source>
        <dbReference type="Proteomes" id="UP000295611"/>
    </source>
</evidence>
<dbReference type="RefSeq" id="WP_133679027.1">
    <property type="nucleotide sequence ID" value="NZ_SNZP01000004.1"/>
</dbReference>
<proteinExistence type="predicted"/>
<protein>
    <submittedName>
        <fullName evidence="2">Amino acid ABC transporter substrate-binding protein (PAAT family)</fullName>
    </submittedName>
</protein>
<dbReference type="SUPFAM" id="SSF53850">
    <property type="entry name" value="Periplasmic binding protein-like II"/>
    <property type="match status" value="1"/>
</dbReference>
<accession>A0A4R7B7S0</accession>
<dbReference type="Pfam" id="PF00497">
    <property type="entry name" value="SBP_bac_3"/>
    <property type="match status" value="1"/>
</dbReference>
<dbReference type="EMBL" id="SNZP01000004">
    <property type="protein sequence ID" value="TDR80543.1"/>
    <property type="molecule type" value="Genomic_DNA"/>
</dbReference>
<dbReference type="AlphaFoldDB" id="A0A4R7B7S0"/>
<reference evidence="2 3" key="1">
    <citation type="submission" date="2019-03" db="EMBL/GenBank/DDBJ databases">
        <title>Genomic Encyclopedia of Type Strains, Phase III (KMG-III): the genomes of soil and plant-associated and newly described type strains.</title>
        <authorList>
            <person name="Whitman W."/>
        </authorList>
    </citation>
    <scope>NUCLEOTIDE SEQUENCE [LARGE SCALE GENOMIC DNA]</scope>
    <source>
        <strain evidence="2 3">CECT 8976</strain>
    </source>
</reference>
<gene>
    <name evidence="2" type="ORF">DFP86_10441</name>
</gene>
<dbReference type="OrthoDB" id="8594082at2"/>
<organism evidence="2 3">
    <name type="scientific">Paludibacterium purpuratum</name>
    <dbReference type="NCBI Taxonomy" id="1144873"/>
    <lineage>
        <taxon>Bacteria</taxon>
        <taxon>Pseudomonadati</taxon>
        <taxon>Pseudomonadota</taxon>
        <taxon>Betaproteobacteria</taxon>
        <taxon>Neisseriales</taxon>
        <taxon>Chromobacteriaceae</taxon>
        <taxon>Paludibacterium</taxon>
    </lineage>
</organism>
<dbReference type="Proteomes" id="UP000295611">
    <property type="component" value="Unassembled WGS sequence"/>
</dbReference>
<name>A0A4R7B7S0_9NEIS</name>
<dbReference type="PANTHER" id="PTHR38834">
    <property type="entry name" value="PERIPLASMIC SUBSTRATE BINDING PROTEIN FAMILY 3"/>
    <property type="match status" value="1"/>
</dbReference>
<dbReference type="Gene3D" id="3.40.190.10">
    <property type="entry name" value="Periplasmic binding protein-like II"/>
    <property type="match status" value="2"/>
</dbReference>
<dbReference type="PANTHER" id="PTHR38834:SF3">
    <property type="entry name" value="SOLUTE-BINDING PROTEIN FAMILY 3_N-TERMINAL DOMAIN-CONTAINING PROTEIN"/>
    <property type="match status" value="1"/>
</dbReference>
<comment type="caution">
    <text evidence="2">The sequence shown here is derived from an EMBL/GenBank/DDBJ whole genome shotgun (WGS) entry which is preliminary data.</text>
</comment>
<dbReference type="InterPro" id="IPR001638">
    <property type="entry name" value="Solute-binding_3/MltF_N"/>
</dbReference>